<accession>D6XDA9</accession>
<dbReference type="RefSeq" id="XP_843795.1">
    <property type="nucleotide sequence ID" value="XM_838702.1"/>
</dbReference>
<evidence type="ECO:0000313" key="1">
    <source>
        <dbReference type="EMBL" id="AAX80228.1"/>
    </source>
</evidence>
<organism evidence="1 3">
    <name type="scientific">Trypanosoma brucei brucei (strain 927/4 GUTat10.1)</name>
    <dbReference type="NCBI Taxonomy" id="185431"/>
    <lineage>
        <taxon>Eukaryota</taxon>
        <taxon>Discoba</taxon>
        <taxon>Euglenozoa</taxon>
        <taxon>Kinetoplastea</taxon>
        <taxon>Metakinetoplastina</taxon>
        <taxon>Trypanosomatida</taxon>
        <taxon>Trypanosomatidae</taxon>
        <taxon>Trypanosoma</taxon>
    </lineage>
</organism>
<dbReference type="OrthoDB" id="239669at2759"/>
<dbReference type="PaxDb" id="5691-AAZ10236"/>
<dbReference type="Proteomes" id="UP000008524">
    <property type="component" value="Chromosome 3"/>
</dbReference>
<reference evidence="1" key="1">
    <citation type="submission" date="2002-05" db="EMBL/GenBank/DDBJ databases">
        <authorList>
            <person name="El-Sayed N.M."/>
            <person name="Khalak H."/>
            <person name="Adams M.D."/>
        </authorList>
    </citation>
    <scope>NUCLEOTIDE SEQUENCE</scope>
    <source>
        <strain evidence="1">GUTat10.1</strain>
    </source>
</reference>
<dbReference type="AlphaFoldDB" id="Q57ZB0"/>
<reference evidence="2 3" key="3">
    <citation type="journal article" date="2005" name="Science">
        <title>The genome of the African trypanosome Trypanosoma brucei.</title>
        <authorList>
            <person name="Berriman M."/>
            <person name="Ghedin E."/>
            <person name="Hertz-Fowler C."/>
            <person name="Blandin G."/>
            <person name="Renauld H."/>
            <person name="Bartholomeu D.C."/>
            <person name="Lennard N.J."/>
            <person name="Caler E."/>
            <person name="Hamlin N.E."/>
            <person name="Haas B."/>
            <person name="Bohme U."/>
            <person name="Hannick L."/>
            <person name="Aslett M.A."/>
            <person name="Shallom J."/>
            <person name="Marcello L."/>
            <person name="Hou L."/>
            <person name="Wickstead B."/>
            <person name="Alsmark U.C."/>
            <person name="Arrowsmith C."/>
            <person name="Atkin R.J."/>
            <person name="Barron A.J."/>
            <person name="Bringaud F."/>
            <person name="Brooks K."/>
            <person name="Carrington M."/>
            <person name="Cherevach I."/>
            <person name="Chillingworth T.J."/>
            <person name="Churcher C."/>
            <person name="Clark L.N."/>
            <person name="Corton C.H."/>
            <person name="Cronin A."/>
            <person name="Davies R.M."/>
            <person name="Doggett J."/>
            <person name="Djikeng A."/>
            <person name="Feldblyum T."/>
            <person name="Field M.C."/>
            <person name="Fraser A."/>
            <person name="Goodhead I."/>
            <person name="Hance Z."/>
            <person name="Harper D."/>
            <person name="Harris B.R."/>
            <person name="Hauser H."/>
            <person name="Hostetler J."/>
            <person name="Ivens A."/>
            <person name="Jagels K."/>
            <person name="Johnson D."/>
            <person name="Johnson J."/>
            <person name="Jones K."/>
            <person name="Kerhornou A.X."/>
            <person name="Koo H."/>
            <person name="Larke N."/>
            <person name="Landfear S."/>
            <person name="Larkin C."/>
            <person name="Leech V."/>
            <person name="Line A."/>
            <person name="Lord A."/>
            <person name="Macleod A."/>
            <person name="Mooney P.J."/>
            <person name="Moule S."/>
            <person name="Martin D.M."/>
            <person name="Morgan G.W."/>
            <person name="Mungall K."/>
            <person name="Norbertczak H."/>
            <person name="Ormond D."/>
            <person name="Pai G."/>
            <person name="Peacock C.S."/>
            <person name="Peterson J."/>
            <person name="Quail M.A."/>
            <person name="Rabbinowitsch E."/>
            <person name="Rajandream M.A."/>
            <person name="Reitter C."/>
            <person name="Salzberg S.L."/>
            <person name="Sanders M."/>
            <person name="Schobel S."/>
            <person name="Sharp S."/>
            <person name="Simmonds M."/>
            <person name="Simpson A.J."/>
            <person name="Tallon L."/>
            <person name="Turner C.M."/>
            <person name="Tait A."/>
            <person name="Tivey A.R."/>
            <person name="Van Aken S."/>
            <person name="Walker D."/>
            <person name="Wanless D."/>
            <person name="Wang S."/>
            <person name="White B."/>
            <person name="White O."/>
            <person name="Whitehead S."/>
            <person name="Woodward J."/>
            <person name="Wortman J."/>
            <person name="Adams M.D."/>
            <person name="Embley T.M."/>
            <person name="Gull K."/>
            <person name="Ullu E."/>
            <person name="Barry J.D."/>
            <person name="Fairlamb A.H."/>
            <person name="Opperdoes F."/>
            <person name="Barrell B.G."/>
            <person name="Donelson J.E."/>
            <person name="Hall N."/>
            <person name="Fraser C.M."/>
            <person name="Melville S.E."/>
            <person name="El-Sayed N.M."/>
        </authorList>
    </citation>
    <scope>NUCLEOTIDE SEQUENCE [LARGE SCALE GENOMIC DNA]</scope>
    <source>
        <strain evidence="2 3">927/4 GUTat10.1</strain>
    </source>
</reference>
<gene>
    <name evidence="2" type="primary">Tb03.30P12.960</name>
    <name evidence="1" type="ORF">Tb927.3.2010</name>
</gene>
<dbReference type="eggNOG" id="ENOG502SDJX">
    <property type="taxonomic scope" value="Eukaryota"/>
</dbReference>
<dbReference type="GO" id="GO:0020023">
    <property type="term" value="C:kinetoplast"/>
    <property type="evidence" value="ECO:0006056"/>
    <property type="project" value="Others"/>
</dbReference>
<protein>
    <submittedName>
        <fullName evidence="1">Uncharacterized protein</fullName>
    </submittedName>
</protein>
<proteinExistence type="predicted"/>
<reference evidence="1" key="4">
    <citation type="submission" date="2005-04" db="EMBL/GenBank/DDBJ databases">
        <title>.</title>
        <authorList>
            <person name="Ghedin E."/>
            <person name="Blandin G."/>
            <person name="Bartholomeu D."/>
            <person name="Caler E."/>
            <person name="Haas B."/>
            <person name="Hannick L."/>
            <person name="Shallom J."/>
            <person name="Hou L."/>
            <person name="Djikeng A."/>
            <person name="Feldblyum T."/>
            <person name="Hostetler J."/>
            <person name="Johnson J."/>
            <person name="Jones K."/>
            <person name="Koo H.L."/>
            <person name="Larkin C."/>
            <person name="Pai G."/>
            <person name="Peterson J."/>
            <person name="Khalak H.G."/>
            <person name="Salzberg S."/>
            <person name="Simpson A.J."/>
            <person name="Tallon L."/>
            <person name="Van Aken S."/>
            <person name="Wanless D."/>
            <person name="White O."/>
            <person name="Wortman J."/>
            <person name="Fraser C.M."/>
            <person name="El-Sayed N.M.A."/>
        </authorList>
    </citation>
    <scope>NUCLEOTIDE SEQUENCE</scope>
    <source>
        <strain evidence="1">GUTat10.1</strain>
    </source>
</reference>
<name>Q57ZB0_TRYB2</name>
<dbReference type="EMBL" id="AC105379">
    <property type="protein sequence ID" value="AAX80228.1"/>
    <property type="molecule type" value="Genomic_DNA"/>
</dbReference>
<evidence type="ECO:0000313" key="3">
    <source>
        <dbReference type="Proteomes" id="UP000008524"/>
    </source>
</evidence>
<dbReference type="GO" id="GO:0005739">
    <property type="term" value="C:mitochondrion"/>
    <property type="evidence" value="ECO:0006056"/>
    <property type="project" value="Others"/>
</dbReference>
<evidence type="ECO:0000313" key="2">
    <source>
        <dbReference type="EMBL" id="AAZ10236.1"/>
    </source>
</evidence>
<reference evidence="2" key="5">
    <citation type="submission" date="2005-04" db="EMBL/GenBank/DDBJ databases">
        <title>Sequencing, closure, and annotation of Trypanosoma brucei chromosomes 2 through 8.</title>
        <authorList>
            <person name="Ghedin E."/>
            <person name="Blandin G."/>
            <person name="Bartholomeu D."/>
            <person name="Caler E."/>
            <person name="Haas B."/>
            <person name="Hannick L."/>
            <person name="Shallom J."/>
            <person name="Hou L."/>
            <person name="Djikeng A."/>
            <person name="Feldblyum T."/>
            <person name="Hostetler J."/>
            <person name="Johnson J."/>
            <person name="Jones K."/>
            <person name="Koo H.L."/>
            <person name="Larkin C."/>
            <person name="Pai G."/>
            <person name="Peterson J."/>
            <person name="Khalak H.G."/>
            <person name="Salzberg S."/>
            <person name="Simpson A.J."/>
            <person name="Tallon L."/>
            <person name="Van Aken S."/>
            <person name="Wanless D."/>
            <person name="White O."/>
            <person name="Wortman J."/>
            <person name="Fraser C.M."/>
            <person name="El-Sayed N.M.A."/>
        </authorList>
    </citation>
    <scope>NUCLEOTIDE SEQUENCE</scope>
    <source>
        <strain evidence="2">927/4 GUTat10.1</strain>
    </source>
</reference>
<reference evidence="2" key="2">
    <citation type="journal article" date="2005" name="Science">
        <title>Comparative genomics of trypanosomatid parasitic protozoa.</title>
        <authorList>
            <person name="El-Sayed N.M."/>
            <person name="Myler P.J."/>
            <person name="Blandin G."/>
            <person name="Berriman M."/>
            <person name="Crabtree J."/>
            <person name="Aggarwal G."/>
            <person name="Caler E."/>
            <person name="Renauld H."/>
            <person name="Worthey E.A."/>
            <person name="Hertz-Fowler C."/>
            <person name="Ghedin E."/>
            <person name="Peacock C."/>
            <person name="Bartholomeu D.C."/>
            <person name="Haas B.J."/>
            <person name="Tran A.N."/>
            <person name="Wortman J.R."/>
            <person name="Alsmark U.C."/>
            <person name="Angiuoli S."/>
            <person name="Anupama A."/>
            <person name="Badger J."/>
            <person name="Bringaud F."/>
            <person name="Cadag E."/>
            <person name="Carlton J.M."/>
            <person name="Cerqueira G.C."/>
            <person name="Creasy T."/>
            <person name="Delcher A.L."/>
            <person name="Djikeng A."/>
            <person name="Embley T.M."/>
            <person name="Hauser C."/>
            <person name="Ivens A.C."/>
            <person name="Kummerfeld S.K."/>
            <person name="Pereira-Leal J.B."/>
            <person name="Nilsson D."/>
            <person name="Peterson J."/>
            <person name="Salzberg S.L."/>
            <person name="Shallom J."/>
            <person name="Silva J.C."/>
            <person name="Sundaram J."/>
            <person name="Westenberger S."/>
            <person name="White O."/>
            <person name="Melville S.E."/>
            <person name="Donelson J.E."/>
            <person name="Andersson B."/>
            <person name="Stuart K.D."/>
            <person name="Hall N."/>
        </authorList>
    </citation>
    <scope>NUCLEOTIDE SEQUENCE</scope>
    <source>
        <strain evidence="2">927/4 GUTat10.1</strain>
    </source>
</reference>
<dbReference type="EMBL" id="CP000066">
    <property type="protein sequence ID" value="AAZ10236.1"/>
    <property type="molecule type" value="Genomic_DNA"/>
</dbReference>
<dbReference type="OMA" id="WGCATQC"/>
<dbReference type="GeneID" id="3656140"/>
<accession>Q57ZB0</accession>
<keyword evidence="3" id="KW-1185">Reference proteome</keyword>
<dbReference type="InParanoid" id="Q57ZB0"/>
<dbReference type="KEGG" id="tbr:Tb927.3.2010"/>
<sequence length="582" mass="65491">MFFFLDVESVAFLRSPFFLFLLGCSQALMDTLAFRVVRPMNGLTELALLKHFGRHYEHFTPFNSKLIQRYALLNYVDHRAMLELLTQKARRPLAPQSFGGLRQTLQAVQRFPLELNNEKKKFETVFLASVLETPMHSLSSAEYGALWSLATQVTEWKDVLALSDTFPMQSTLQHQSRSEFRALLDQMFTTLPSTISPSNTPAVGETTSEKEWEREMSRPFRLLTELIGGECAVGRILDDIAQSVASWSDREAAVPTFVGVVHTLNRWPDGQIPDEKAWDQLILRVSTLQTSDLNQLLRLLTRVHSPIVPSYVRDSLNDALCADLWRCYLEQPNEPVAAFFESDELRMKRSPENSAVVENDGSDYSNNAGDHVDESVAPVAEPPLLQWEMLRRLHVCTLEKQLTKEGPELALPTLINLFISSAFLEVHSELLTAILSALKASLPSSSGQSRYMTPLLASSLAVGLYRVEKIMEQPGSDSSVASRVRKDVGAIERIIVPLLQYESLRDYGCARCVMRLLCDCNHWCEERGLKEGCLKVLHDHAMDGFTKAHLEKLLGQSSSGLLELPEDVRDVISHCIADLPSR</sequence>